<keyword evidence="2" id="KW-1185">Reference proteome</keyword>
<proteinExistence type="predicted"/>
<reference evidence="2" key="1">
    <citation type="submission" date="2021-01" db="EMBL/GenBank/DDBJ databases">
        <title>Caligus Genome Assembly.</title>
        <authorList>
            <person name="Gallardo-Escarate C."/>
        </authorList>
    </citation>
    <scope>NUCLEOTIDE SEQUENCE [LARGE SCALE GENOMIC DNA]</scope>
</reference>
<sequence length="64" mass="6865">MNGLPAVPSYTTFVTRIHRDTASDQAWSGTLGGHDSPELGAQPILFASKRMIVGDRQTDPQGPL</sequence>
<dbReference type="AlphaFoldDB" id="A0A7T8JWU6"/>
<dbReference type="EMBL" id="CP045905">
    <property type="protein sequence ID" value="QQP36805.1"/>
    <property type="molecule type" value="Genomic_DNA"/>
</dbReference>
<protein>
    <submittedName>
        <fullName evidence="1">Uncharacterized protein</fullName>
    </submittedName>
</protein>
<dbReference type="Proteomes" id="UP000595437">
    <property type="component" value="Chromosome 16"/>
</dbReference>
<organism evidence="1 2">
    <name type="scientific">Caligus rogercresseyi</name>
    <name type="common">Sea louse</name>
    <dbReference type="NCBI Taxonomy" id="217165"/>
    <lineage>
        <taxon>Eukaryota</taxon>
        <taxon>Metazoa</taxon>
        <taxon>Ecdysozoa</taxon>
        <taxon>Arthropoda</taxon>
        <taxon>Crustacea</taxon>
        <taxon>Multicrustacea</taxon>
        <taxon>Hexanauplia</taxon>
        <taxon>Copepoda</taxon>
        <taxon>Siphonostomatoida</taxon>
        <taxon>Caligidae</taxon>
        <taxon>Caligus</taxon>
    </lineage>
</organism>
<accession>A0A7T8JWU6</accession>
<evidence type="ECO:0000313" key="1">
    <source>
        <dbReference type="EMBL" id="QQP36805.1"/>
    </source>
</evidence>
<gene>
    <name evidence="1" type="ORF">FKW44_022005</name>
</gene>
<evidence type="ECO:0000313" key="2">
    <source>
        <dbReference type="Proteomes" id="UP000595437"/>
    </source>
</evidence>
<name>A0A7T8JWU6_CALRO</name>